<sequence>MTRRASKGTTFPEADDGTLQTQYSPTRSEDRTTLSAPKEQLHSRPRVAHQPLRANDDTLKSSRRTHIHGFPPTLGDLRLKWFEKLLSGSIRSFLQLVESFMARFVINTKAPKYVSSFLTLFKGKNETLHNYNKRYWELHNETEECSKELTVASYNLGMTPGEKLWNDLTLNLTLDLQDLMMQLEMYARMRMTSDKQNELWNTLLGSQSLWEEIVRNAISGGNVSSTRKRDTKQKTAEP</sequence>
<dbReference type="OrthoDB" id="10634293at2759"/>
<proteinExistence type="predicted"/>
<name>A0A7J0DY82_9ERIC</name>
<feature type="region of interest" description="Disordered" evidence="1">
    <location>
        <begin position="1"/>
        <end position="67"/>
    </location>
</feature>
<organism evidence="3 4">
    <name type="scientific">Actinidia rufa</name>
    <dbReference type="NCBI Taxonomy" id="165716"/>
    <lineage>
        <taxon>Eukaryota</taxon>
        <taxon>Viridiplantae</taxon>
        <taxon>Streptophyta</taxon>
        <taxon>Embryophyta</taxon>
        <taxon>Tracheophyta</taxon>
        <taxon>Spermatophyta</taxon>
        <taxon>Magnoliopsida</taxon>
        <taxon>eudicotyledons</taxon>
        <taxon>Gunneridae</taxon>
        <taxon>Pentapetalae</taxon>
        <taxon>asterids</taxon>
        <taxon>Ericales</taxon>
        <taxon>Actinidiaceae</taxon>
        <taxon>Actinidia</taxon>
    </lineage>
</organism>
<gene>
    <name evidence="3" type="ORF">Acr_00g0094790</name>
</gene>
<feature type="domain" description="Retrotransposon gag" evidence="2">
    <location>
        <begin position="73"/>
        <end position="144"/>
    </location>
</feature>
<evidence type="ECO:0000259" key="2">
    <source>
        <dbReference type="Pfam" id="PF03732"/>
    </source>
</evidence>
<dbReference type="Pfam" id="PF03732">
    <property type="entry name" value="Retrotrans_gag"/>
    <property type="match status" value="1"/>
</dbReference>
<dbReference type="EMBL" id="BJWL01000445">
    <property type="protein sequence ID" value="GFS45196.1"/>
    <property type="molecule type" value="Genomic_DNA"/>
</dbReference>
<comment type="caution">
    <text evidence="3">The sequence shown here is derived from an EMBL/GenBank/DDBJ whole genome shotgun (WGS) entry which is preliminary data.</text>
</comment>
<dbReference type="Proteomes" id="UP000585474">
    <property type="component" value="Unassembled WGS sequence"/>
</dbReference>
<evidence type="ECO:0000313" key="3">
    <source>
        <dbReference type="EMBL" id="GFS45196.1"/>
    </source>
</evidence>
<keyword evidence="4" id="KW-1185">Reference proteome</keyword>
<evidence type="ECO:0000313" key="4">
    <source>
        <dbReference type="Proteomes" id="UP000585474"/>
    </source>
</evidence>
<evidence type="ECO:0000256" key="1">
    <source>
        <dbReference type="SAM" id="MobiDB-lite"/>
    </source>
</evidence>
<dbReference type="InterPro" id="IPR005162">
    <property type="entry name" value="Retrotrans_gag_dom"/>
</dbReference>
<dbReference type="AlphaFoldDB" id="A0A7J0DY82"/>
<protein>
    <recommendedName>
        <fullName evidence="2">Retrotransposon gag domain-containing protein</fullName>
    </recommendedName>
</protein>
<accession>A0A7J0DY82</accession>
<reference evidence="4" key="1">
    <citation type="submission" date="2019-07" db="EMBL/GenBank/DDBJ databases">
        <title>De Novo Assembly of kiwifruit Actinidia rufa.</title>
        <authorList>
            <person name="Sugita-Konishi S."/>
            <person name="Sato K."/>
            <person name="Mori E."/>
            <person name="Abe Y."/>
            <person name="Kisaki G."/>
            <person name="Hamano K."/>
            <person name="Suezawa K."/>
            <person name="Otani M."/>
            <person name="Fukuda T."/>
            <person name="Manabe T."/>
            <person name="Gomi K."/>
            <person name="Tabuchi M."/>
            <person name="Akimitsu K."/>
            <person name="Kataoka I."/>
        </authorList>
    </citation>
    <scope>NUCLEOTIDE SEQUENCE [LARGE SCALE GENOMIC DNA]</scope>
    <source>
        <strain evidence="4">cv. Fuchu</strain>
    </source>
</reference>